<dbReference type="FunFam" id="3.90.640.90:FF:000002">
    <property type="entry name" value="BTG anti-proliferation factor 4"/>
    <property type="match status" value="1"/>
</dbReference>
<dbReference type="AlphaFoldDB" id="A0A8J6EKY4"/>
<feature type="compositionally biased region" description="Basic and acidic residues" evidence="2">
    <location>
        <begin position="157"/>
        <end position="168"/>
    </location>
</feature>
<dbReference type="GO" id="GO:0005634">
    <property type="term" value="C:nucleus"/>
    <property type="evidence" value="ECO:0007669"/>
    <property type="project" value="TreeGrafter"/>
</dbReference>
<dbReference type="SMART" id="SM00099">
    <property type="entry name" value="btg1"/>
    <property type="match status" value="1"/>
</dbReference>
<reference evidence="4" key="1">
    <citation type="thesis" date="2020" institute="ProQuest LLC" country="789 East Eisenhower Parkway, Ann Arbor, MI, USA">
        <title>Comparative Genomics and Chromosome Evolution.</title>
        <authorList>
            <person name="Mudd A.B."/>
        </authorList>
    </citation>
    <scope>NUCLEOTIDE SEQUENCE</scope>
    <source>
        <strain evidence="4">HN-11 Male</strain>
        <tissue evidence="4">Kidney and liver</tissue>
    </source>
</reference>
<keyword evidence="5" id="KW-1185">Reference proteome</keyword>
<evidence type="ECO:0000256" key="2">
    <source>
        <dbReference type="SAM" id="MobiDB-lite"/>
    </source>
</evidence>
<proteinExistence type="inferred from homology"/>
<evidence type="ECO:0000313" key="5">
    <source>
        <dbReference type="Proteomes" id="UP000770717"/>
    </source>
</evidence>
<comment type="caution">
    <text evidence="4">The sequence shown here is derived from an EMBL/GenBank/DDBJ whole genome shotgun (WGS) entry which is preliminary data.</text>
</comment>
<feature type="domain" description="Anti-proliferative protein" evidence="3">
    <location>
        <begin position="1"/>
        <end position="108"/>
    </location>
</feature>
<dbReference type="PANTHER" id="PTHR22978">
    <property type="entry name" value="B-CELL TRANSLOCATION GENE"/>
    <property type="match status" value="1"/>
</dbReference>
<comment type="similarity">
    <text evidence="1">Belongs to the BTG family.</text>
</comment>
<accession>A0A8J6EKY4</accession>
<feature type="compositionally biased region" description="Low complexity" evidence="2">
    <location>
        <begin position="137"/>
        <end position="149"/>
    </location>
</feature>
<name>A0A8J6EKY4_ELECQ</name>
<evidence type="ECO:0000259" key="3">
    <source>
        <dbReference type="SMART" id="SM00099"/>
    </source>
</evidence>
<organism evidence="4 5">
    <name type="scientific">Eleutherodactylus coqui</name>
    <name type="common">Puerto Rican coqui</name>
    <dbReference type="NCBI Taxonomy" id="57060"/>
    <lineage>
        <taxon>Eukaryota</taxon>
        <taxon>Metazoa</taxon>
        <taxon>Chordata</taxon>
        <taxon>Craniata</taxon>
        <taxon>Vertebrata</taxon>
        <taxon>Euteleostomi</taxon>
        <taxon>Amphibia</taxon>
        <taxon>Batrachia</taxon>
        <taxon>Anura</taxon>
        <taxon>Neobatrachia</taxon>
        <taxon>Hyloidea</taxon>
        <taxon>Eleutherodactylidae</taxon>
        <taxon>Eleutherodactylinae</taxon>
        <taxon>Eleutherodactylus</taxon>
        <taxon>Eleutherodactylus</taxon>
    </lineage>
</organism>
<evidence type="ECO:0000256" key="1">
    <source>
        <dbReference type="ARBA" id="ARBA00007989"/>
    </source>
</evidence>
<dbReference type="InterPro" id="IPR036054">
    <property type="entry name" value="BTG-like_sf"/>
</dbReference>
<dbReference type="PANTHER" id="PTHR22978:SF47">
    <property type="entry name" value="B-CELL TRANSLOCATION GENE 5, GENE 1"/>
    <property type="match status" value="1"/>
</dbReference>
<dbReference type="Pfam" id="PF07742">
    <property type="entry name" value="BTG"/>
    <property type="match status" value="1"/>
</dbReference>
<dbReference type="GO" id="GO:0005737">
    <property type="term" value="C:cytoplasm"/>
    <property type="evidence" value="ECO:0007669"/>
    <property type="project" value="TreeGrafter"/>
</dbReference>
<dbReference type="InterPro" id="IPR033332">
    <property type="entry name" value="BTG"/>
</dbReference>
<dbReference type="OrthoDB" id="19928at2759"/>
<gene>
    <name evidence="4" type="ORF">GDO78_015275</name>
</gene>
<protein>
    <recommendedName>
        <fullName evidence="3">Anti-proliferative protein domain-containing protein</fullName>
    </recommendedName>
</protein>
<dbReference type="Gene3D" id="3.90.640.90">
    <property type="entry name" value="Anti-proliferative protein, N-terminal domain"/>
    <property type="match status" value="1"/>
</dbReference>
<feature type="region of interest" description="Disordered" evidence="2">
    <location>
        <begin position="123"/>
        <end position="291"/>
    </location>
</feature>
<dbReference type="Proteomes" id="UP000770717">
    <property type="component" value="Unassembled WGS sequence"/>
</dbReference>
<dbReference type="InterPro" id="IPR002087">
    <property type="entry name" value="Anti_prolifrtn"/>
</dbReference>
<evidence type="ECO:0000313" key="4">
    <source>
        <dbReference type="EMBL" id="KAG9471287.1"/>
    </source>
</evidence>
<dbReference type="SUPFAM" id="SSF160696">
    <property type="entry name" value="BTG domain-like"/>
    <property type="match status" value="1"/>
</dbReference>
<sequence>MHLEVNAAVNFLLKILSLKKTLKPSLLDALGKNLVCLLCDKYQGHWYPDNPARGQAFRCIRINPFQYIDESLLESCKRCGIEYSKLLLPHEITLWIDPFEVCGRFGEKADYFIIATFKQTDTEPVPNYSEKETSDYSSAENSSGSTSENSSDDEISEERTTTKDKLLPDEAIGVSNAGTPVDELMNSVDENPCPGSDVDENPCPGSDVDENPCPGSDVDENPCPGSDVDENPCPGSDVDENPCPGSDVDENPCPGSDVDENPCPGSDVDENPCPGSDVDESAAQDQFSVAH</sequence>
<dbReference type="EMBL" id="WNTK01000162">
    <property type="protein sequence ID" value="KAG9471287.1"/>
    <property type="molecule type" value="Genomic_DNA"/>
</dbReference>
<dbReference type="PRINTS" id="PR00310">
    <property type="entry name" value="ANTIPRLFBTG1"/>
</dbReference>